<name>A0A1S8X4C5_OPIVI</name>
<accession>A0A1S8X4C5</accession>
<dbReference type="AlphaFoldDB" id="A0A1S8X4C5"/>
<dbReference type="EMBL" id="KV892075">
    <property type="protein sequence ID" value="OON21574.1"/>
    <property type="molecule type" value="Genomic_DNA"/>
</dbReference>
<dbReference type="Proteomes" id="UP000243686">
    <property type="component" value="Unassembled WGS sequence"/>
</dbReference>
<reference evidence="1 2" key="1">
    <citation type="submission" date="2015-03" db="EMBL/GenBank/DDBJ databases">
        <title>Draft genome of the nematode, Opisthorchis viverrini.</title>
        <authorList>
            <person name="Mitreva M."/>
        </authorList>
    </citation>
    <scope>NUCLEOTIDE SEQUENCE [LARGE SCALE GENOMIC DNA]</scope>
    <source>
        <strain evidence="1">Khon Kaen</strain>
    </source>
</reference>
<gene>
    <name evidence="1" type="ORF">X801_02526</name>
</gene>
<feature type="non-terminal residue" evidence="1">
    <location>
        <position position="1"/>
    </location>
</feature>
<protein>
    <submittedName>
        <fullName evidence="1">Uncharacterized protein</fullName>
    </submittedName>
</protein>
<sequence>GLIKTWPVANKPNDQISFLSSVTTGTSLLVAYQRRAEHTLPKCYRMYRRDVKIDHCAESGMQTLAFNHCCFCGIVYMWWEHYVFNTNISFDILQVKSVTLAECFVRGKPQGTNEEDDRNGLGWAGIVFTDSNTNYIPENSRNKSDAVRIGVRANGTVDFFTVHFLWASFSTRVSKCRPARDPSWSAYLNALIDLRGASDSPDKHKKC</sequence>
<keyword evidence="2" id="KW-1185">Reference proteome</keyword>
<proteinExistence type="predicted"/>
<organism evidence="1 2">
    <name type="scientific">Opisthorchis viverrini</name>
    <name type="common">Southeast Asian liver fluke</name>
    <dbReference type="NCBI Taxonomy" id="6198"/>
    <lineage>
        <taxon>Eukaryota</taxon>
        <taxon>Metazoa</taxon>
        <taxon>Spiralia</taxon>
        <taxon>Lophotrochozoa</taxon>
        <taxon>Platyhelminthes</taxon>
        <taxon>Trematoda</taxon>
        <taxon>Digenea</taxon>
        <taxon>Opisthorchiida</taxon>
        <taxon>Opisthorchiata</taxon>
        <taxon>Opisthorchiidae</taxon>
        <taxon>Opisthorchis</taxon>
    </lineage>
</organism>
<feature type="non-terminal residue" evidence="1">
    <location>
        <position position="207"/>
    </location>
</feature>
<evidence type="ECO:0000313" key="1">
    <source>
        <dbReference type="EMBL" id="OON21574.1"/>
    </source>
</evidence>
<evidence type="ECO:0000313" key="2">
    <source>
        <dbReference type="Proteomes" id="UP000243686"/>
    </source>
</evidence>